<dbReference type="EMBL" id="VSSQ01144603">
    <property type="protein sequence ID" value="MPN64140.1"/>
    <property type="molecule type" value="Genomic_DNA"/>
</dbReference>
<dbReference type="AlphaFoldDB" id="A0A645JM07"/>
<reference evidence="1" key="1">
    <citation type="submission" date="2019-08" db="EMBL/GenBank/DDBJ databases">
        <authorList>
            <person name="Kucharzyk K."/>
            <person name="Murdoch R.W."/>
            <person name="Higgins S."/>
            <person name="Loffler F."/>
        </authorList>
    </citation>
    <scope>NUCLEOTIDE SEQUENCE</scope>
</reference>
<proteinExistence type="predicted"/>
<accession>A0A645JM07</accession>
<organism evidence="1">
    <name type="scientific">bioreactor metagenome</name>
    <dbReference type="NCBI Taxonomy" id="1076179"/>
    <lineage>
        <taxon>unclassified sequences</taxon>
        <taxon>metagenomes</taxon>
        <taxon>ecological metagenomes</taxon>
    </lineage>
</organism>
<gene>
    <name evidence="1" type="ORF">SDC9_211911</name>
</gene>
<comment type="caution">
    <text evidence="1">The sequence shown here is derived from an EMBL/GenBank/DDBJ whole genome shotgun (WGS) entry which is preliminary data.</text>
</comment>
<protein>
    <submittedName>
        <fullName evidence="1">Uncharacterized protein</fullName>
    </submittedName>
</protein>
<evidence type="ECO:0000313" key="1">
    <source>
        <dbReference type="EMBL" id="MPN64140.1"/>
    </source>
</evidence>
<sequence>MILEKYELTVGNKVEPIFVYLYDTHTALFSDGTYKRHFAFLGIQDYLNSVFICFGISDALFHCQTAVLGKQRSKHV</sequence>
<name>A0A645JM07_9ZZZZ</name>